<keyword evidence="2" id="KW-0411">Iron-sulfur</keyword>
<dbReference type="GO" id="GO:0051536">
    <property type="term" value="F:iron-sulfur cluster binding"/>
    <property type="evidence" value="ECO:0007669"/>
    <property type="project" value="UniProtKB-KW"/>
</dbReference>
<feature type="domain" description="Phosphoadenosine phosphosulphate reductase" evidence="3">
    <location>
        <begin position="45"/>
        <end position="100"/>
    </location>
</feature>
<dbReference type="Pfam" id="PF01507">
    <property type="entry name" value="PAPS_reduct"/>
    <property type="match status" value="1"/>
</dbReference>
<accession>A0A075IAP3</accession>
<dbReference type="InterPro" id="IPR002500">
    <property type="entry name" value="PAPS_reduct_dom"/>
</dbReference>
<evidence type="ECO:0000256" key="1">
    <source>
        <dbReference type="ARBA" id="ARBA00023004"/>
    </source>
</evidence>
<dbReference type="InterPro" id="IPR014729">
    <property type="entry name" value="Rossmann-like_a/b/a_fold"/>
</dbReference>
<evidence type="ECO:0000259" key="3">
    <source>
        <dbReference type="Pfam" id="PF01507"/>
    </source>
</evidence>
<gene>
    <name evidence="4" type="primary">cysH</name>
</gene>
<dbReference type="GO" id="GO:0004604">
    <property type="term" value="F:phosphoadenylyl-sulfate reductase (thioredoxin) activity"/>
    <property type="evidence" value="ECO:0007669"/>
    <property type="project" value="UniProtKB-EC"/>
</dbReference>
<protein>
    <submittedName>
        <fullName evidence="4">Adenylylsulfate reductase, thioredoxin dependent (CysH)</fullName>
        <ecNumber evidence="4">1.8.4.8</ecNumber>
    </submittedName>
</protein>
<proteinExistence type="predicted"/>
<dbReference type="EMBL" id="KF901223">
    <property type="protein sequence ID" value="AIF23183.1"/>
    <property type="molecule type" value="Genomic_DNA"/>
</dbReference>
<keyword evidence="1" id="KW-0408">Iron</keyword>
<dbReference type="SUPFAM" id="SSF52402">
    <property type="entry name" value="Adenine nucleotide alpha hydrolases-like"/>
    <property type="match status" value="1"/>
</dbReference>
<evidence type="ECO:0000256" key="2">
    <source>
        <dbReference type="ARBA" id="ARBA00023014"/>
    </source>
</evidence>
<keyword evidence="4" id="KW-0560">Oxidoreductase</keyword>
<dbReference type="PANTHER" id="PTHR46482:SF9">
    <property type="entry name" value="5'-ADENYLYLSULFATE REDUCTASE 1, CHLOROPLASTIC"/>
    <property type="match status" value="1"/>
</dbReference>
<keyword evidence="2" id="KW-0479">Metal-binding</keyword>
<dbReference type="AlphaFoldDB" id="A0A075IAP3"/>
<dbReference type="EC" id="1.8.4.8" evidence="4"/>
<name>A0A075IAP3_9ARCH</name>
<sequence length="107" mass="12316">MIIKRNLGTCVMSQFTQEQVSELNNKLKTPEEVLQWGLENIHPKLALASSFGAEDVCVIHMLSKINPEARVFSLDTGRLNQETYDIMDEIRKNTILKLKLLFLMQPR</sequence>
<dbReference type="PANTHER" id="PTHR46482">
    <property type="entry name" value="5'-ADENYLYLSULFATE REDUCTASE 3, CHLOROPLASTIC"/>
    <property type="match status" value="1"/>
</dbReference>
<dbReference type="Gene3D" id="3.40.50.620">
    <property type="entry name" value="HUPs"/>
    <property type="match status" value="1"/>
</dbReference>
<reference evidence="4" key="1">
    <citation type="journal article" date="2014" name="Genome Biol. Evol.">
        <title>Pangenome evidence for extensive interdomain horizontal transfer affecting lineage core and shell genes in uncultured planktonic thaumarchaeota and euryarchaeota.</title>
        <authorList>
            <person name="Deschamps P."/>
            <person name="Zivanovic Y."/>
            <person name="Moreira D."/>
            <person name="Rodriguez-Valera F."/>
            <person name="Lopez-Garcia P."/>
        </authorList>
    </citation>
    <scope>NUCLEOTIDE SEQUENCE</scope>
</reference>
<evidence type="ECO:0000313" key="4">
    <source>
        <dbReference type="EMBL" id="AIF23183.1"/>
    </source>
</evidence>
<organism evidence="4">
    <name type="scientific">uncultured marine thaumarchaeote SAT1000_13_B06</name>
    <dbReference type="NCBI Taxonomy" id="1456381"/>
    <lineage>
        <taxon>Archaea</taxon>
        <taxon>Nitrososphaerota</taxon>
        <taxon>environmental samples</taxon>
    </lineage>
</organism>